<feature type="region of interest" description="Disordered" evidence="1">
    <location>
        <begin position="30"/>
        <end position="78"/>
    </location>
</feature>
<feature type="region of interest" description="Disordered" evidence="1">
    <location>
        <begin position="374"/>
        <end position="399"/>
    </location>
</feature>
<dbReference type="PANTHER" id="PTHR42354:SF1">
    <property type="entry name" value="C2H2-TYPE DOMAIN-CONTAINING PROTEIN"/>
    <property type="match status" value="1"/>
</dbReference>
<keyword evidence="3" id="KW-1185">Reference proteome</keyword>
<name>A0A9P4MBY5_9PEZI</name>
<evidence type="ECO:0000313" key="2">
    <source>
        <dbReference type="EMBL" id="KAF2100164.1"/>
    </source>
</evidence>
<protein>
    <submittedName>
        <fullName evidence="2">Uncharacterized protein</fullName>
    </submittedName>
</protein>
<dbReference type="Proteomes" id="UP000799772">
    <property type="component" value="Unassembled WGS sequence"/>
</dbReference>
<feature type="compositionally biased region" description="Pro residues" evidence="1">
    <location>
        <begin position="264"/>
        <end position="279"/>
    </location>
</feature>
<organism evidence="2 3">
    <name type="scientific">Rhizodiscina lignyota</name>
    <dbReference type="NCBI Taxonomy" id="1504668"/>
    <lineage>
        <taxon>Eukaryota</taxon>
        <taxon>Fungi</taxon>
        <taxon>Dikarya</taxon>
        <taxon>Ascomycota</taxon>
        <taxon>Pezizomycotina</taxon>
        <taxon>Dothideomycetes</taxon>
        <taxon>Pleosporomycetidae</taxon>
        <taxon>Aulographales</taxon>
        <taxon>Rhizodiscinaceae</taxon>
        <taxon>Rhizodiscina</taxon>
    </lineage>
</organism>
<reference evidence="2" key="1">
    <citation type="journal article" date="2020" name="Stud. Mycol.">
        <title>101 Dothideomycetes genomes: a test case for predicting lifestyles and emergence of pathogens.</title>
        <authorList>
            <person name="Haridas S."/>
            <person name="Albert R."/>
            <person name="Binder M."/>
            <person name="Bloem J."/>
            <person name="Labutti K."/>
            <person name="Salamov A."/>
            <person name="Andreopoulos B."/>
            <person name="Baker S."/>
            <person name="Barry K."/>
            <person name="Bills G."/>
            <person name="Bluhm B."/>
            <person name="Cannon C."/>
            <person name="Castanera R."/>
            <person name="Culley D."/>
            <person name="Daum C."/>
            <person name="Ezra D."/>
            <person name="Gonzalez J."/>
            <person name="Henrissat B."/>
            <person name="Kuo A."/>
            <person name="Liang C."/>
            <person name="Lipzen A."/>
            <person name="Lutzoni F."/>
            <person name="Magnuson J."/>
            <person name="Mondo S."/>
            <person name="Nolan M."/>
            <person name="Ohm R."/>
            <person name="Pangilinan J."/>
            <person name="Park H.-J."/>
            <person name="Ramirez L."/>
            <person name="Alfaro M."/>
            <person name="Sun H."/>
            <person name="Tritt A."/>
            <person name="Yoshinaga Y."/>
            <person name="Zwiers L.-H."/>
            <person name="Turgeon B."/>
            <person name="Goodwin S."/>
            <person name="Spatafora J."/>
            <person name="Crous P."/>
            <person name="Grigoriev I."/>
        </authorList>
    </citation>
    <scope>NUCLEOTIDE SEQUENCE</scope>
    <source>
        <strain evidence="2">CBS 133067</strain>
    </source>
</reference>
<evidence type="ECO:0000313" key="3">
    <source>
        <dbReference type="Proteomes" id="UP000799772"/>
    </source>
</evidence>
<feature type="region of interest" description="Disordered" evidence="1">
    <location>
        <begin position="170"/>
        <end position="331"/>
    </location>
</feature>
<evidence type="ECO:0000256" key="1">
    <source>
        <dbReference type="SAM" id="MobiDB-lite"/>
    </source>
</evidence>
<dbReference type="PANTHER" id="PTHR42354">
    <property type="entry name" value="C2H2-TYPE DOMAIN-CONTAINING PROTEIN"/>
    <property type="match status" value="1"/>
</dbReference>
<gene>
    <name evidence="2" type="ORF">NA57DRAFT_75665</name>
</gene>
<accession>A0A9P4MBY5</accession>
<sequence length="399" mass="43406">MQSTESSVCSIIAAFTSGLDVFKKLRERRRQRQQGYGKLSSNRSNCGKHARQQGPVKGEKSGDELQLSKSLRRGSTDVQKVYEEHARKGGQRYIAGDSTAQASLAHTLLKLNAGLVNIITSFLSCGKTDVPVDYRSLTSLSDASRAEAIEALGQLYTRLSRSELALQNRRAEQGVQNGHRGGKKQSSKGTKAKHGTTRETRTTDTSAPLPPGIAKVTVHTSTTHLAQVRPATRRKASASSTGSSKGSHSASSTPSQRSTAPQTPLTPPPAYPSSPPPGAAFPFPSQQHPQYHPNVFPTSPPPQYTQPHPQPQKVPQHAYQYLSSSRRDRPTSYASIMTDSTKLGEIPMRKWNVPFDFAEMERLNEQARLEGWGPPANTGAVQEQGKGGWFGRLFRRGGG</sequence>
<dbReference type="OrthoDB" id="5226911at2759"/>
<dbReference type="AlphaFoldDB" id="A0A9P4MBY5"/>
<proteinExistence type="predicted"/>
<dbReference type="EMBL" id="ML978125">
    <property type="protein sequence ID" value="KAF2100164.1"/>
    <property type="molecule type" value="Genomic_DNA"/>
</dbReference>
<feature type="compositionally biased region" description="Low complexity" evidence="1">
    <location>
        <begin position="237"/>
        <end position="263"/>
    </location>
</feature>
<feature type="compositionally biased region" description="Basic residues" evidence="1">
    <location>
        <begin position="180"/>
        <end position="195"/>
    </location>
</feature>
<comment type="caution">
    <text evidence="2">The sequence shown here is derived from an EMBL/GenBank/DDBJ whole genome shotgun (WGS) entry which is preliminary data.</text>
</comment>
<feature type="compositionally biased region" description="Pro residues" evidence="1">
    <location>
        <begin position="298"/>
        <end position="312"/>
    </location>
</feature>